<dbReference type="InterPro" id="IPR000073">
    <property type="entry name" value="AB_hydrolase_1"/>
</dbReference>
<dbReference type="Proteomes" id="UP001143362">
    <property type="component" value="Unassembled WGS sequence"/>
</dbReference>
<dbReference type="PANTHER" id="PTHR43433:SF5">
    <property type="entry name" value="AB HYDROLASE-1 DOMAIN-CONTAINING PROTEIN"/>
    <property type="match status" value="1"/>
</dbReference>
<evidence type="ECO:0000313" key="5">
    <source>
        <dbReference type="Proteomes" id="UP001143362"/>
    </source>
</evidence>
<dbReference type="SUPFAM" id="SSF53474">
    <property type="entry name" value="alpha/beta-Hydrolases"/>
    <property type="match status" value="1"/>
</dbReference>
<feature type="signal peptide" evidence="1">
    <location>
        <begin position="1"/>
        <end position="25"/>
    </location>
</feature>
<dbReference type="Gene3D" id="3.40.50.1820">
    <property type="entry name" value="alpha/beta hydrolase"/>
    <property type="match status" value="1"/>
</dbReference>
<evidence type="ECO:0000313" key="4">
    <source>
        <dbReference type="EMBL" id="MCX2980521.1"/>
    </source>
</evidence>
<reference evidence="4" key="1">
    <citation type="submission" date="2019-02" db="EMBL/GenBank/DDBJ databases">
        <authorList>
            <person name="Li S.-H."/>
        </authorList>
    </citation>
    <scope>NUCLEOTIDE SEQUENCE</scope>
    <source>
        <strain evidence="4">IMCC14734</strain>
    </source>
</reference>
<keyword evidence="1" id="KW-0732">Signal</keyword>
<comment type="caution">
    <text evidence="4">The sequence shown here is derived from an EMBL/GenBank/DDBJ whole genome shotgun (WGS) entry which is preliminary data.</text>
</comment>
<evidence type="ECO:0000259" key="3">
    <source>
        <dbReference type="Pfam" id="PF03959"/>
    </source>
</evidence>
<organism evidence="4 5">
    <name type="scientific">Candidatus Litorirhabdus singularis</name>
    <dbReference type="NCBI Taxonomy" id="2518993"/>
    <lineage>
        <taxon>Bacteria</taxon>
        <taxon>Pseudomonadati</taxon>
        <taxon>Pseudomonadota</taxon>
        <taxon>Gammaproteobacteria</taxon>
        <taxon>Cellvibrionales</taxon>
        <taxon>Halieaceae</taxon>
        <taxon>Candidatus Litorirhabdus</taxon>
    </lineage>
</organism>
<gene>
    <name evidence="4" type="ORF">EYC98_06485</name>
</gene>
<evidence type="ECO:0000256" key="1">
    <source>
        <dbReference type="SAM" id="SignalP"/>
    </source>
</evidence>
<dbReference type="Pfam" id="PF00561">
    <property type="entry name" value="Abhydrolase_1"/>
    <property type="match status" value="1"/>
</dbReference>
<dbReference type="InterPro" id="IPR029058">
    <property type="entry name" value="AB_hydrolase_fold"/>
</dbReference>
<dbReference type="EMBL" id="SHNN01000001">
    <property type="protein sequence ID" value="MCX2980521.1"/>
    <property type="molecule type" value="Genomic_DNA"/>
</dbReference>
<feature type="domain" description="AB hydrolase-1" evidence="2">
    <location>
        <begin position="65"/>
        <end position="193"/>
    </location>
</feature>
<accession>A0ABT3TFH3</accession>
<feature type="chain" id="PRO_5045367822" evidence="1">
    <location>
        <begin position="26"/>
        <end position="317"/>
    </location>
</feature>
<dbReference type="InterPro" id="IPR050471">
    <property type="entry name" value="AB_hydrolase"/>
</dbReference>
<proteinExistence type="predicted"/>
<name>A0ABT3TFH3_9GAMM</name>
<dbReference type="PANTHER" id="PTHR43433">
    <property type="entry name" value="HYDROLASE, ALPHA/BETA FOLD FAMILY PROTEIN"/>
    <property type="match status" value="1"/>
</dbReference>
<dbReference type="Pfam" id="PF03959">
    <property type="entry name" value="FSH1"/>
    <property type="match status" value="1"/>
</dbReference>
<protein>
    <submittedName>
        <fullName evidence="4">Alpha/beta hydrolase</fullName>
    </submittedName>
</protein>
<keyword evidence="4" id="KW-0378">Hydrolase</keyword>
<evidence type="ECO:0000259" key="2">
    <source>
        <dbReference type="Pfam" id="PF00561"/>
    </source>
</evidence>
<keyword evidence="5" id="KW-1185">Reference proteome</keyword>
<feature type="domain" description="Serine hydrolase" evidence="3">
    <location>
        <begin position="231"/>
        <end position="296"/>
    </location>
</feature>
<sequence>MKKLGMKKLWLIATLCCVAPFIASAQTDFAAREAAADRLRAIELNFATVNDVEIAYRVLGDASNPSVMMIMGLGSSHVLWGDRLPSQIVAAGYRVILFDNRDVGDSQRFEEFGEPLIWWQLLKNKFGFEVDAAYDLGDMANDTVALMDALNIEQAHVIGASMGGMIAQIVAARYPQRTTSLVSIMSTPGFADHLPQPSTEANNQLTDLANSDGESDATARLHHIGLYPEAMPRQVMAIFKSGDRSEEVKTIVVPTLVLHGEDDTLIPPRHGEYTAELIEGSTFITFAGMGHNIPATVLPALAGNMITHMQTQDGRQL</sequence>
<dbReference type="GO" id="GO:0016787">
    <property type="term" value="F:hydrolase activity"/>
    <property type="evidence" value="ECO:0007669"/>
    <property type="project" value="UniProtKB-KW"/>
</dbReference>
<dbReference type="RefSeq" id="WP_279244498.1">
    <property type="nucleotide sequence ID" value="NZ_SHNN01000001.1"/>
</dbReference>
<dbReference type="InterPro" id="IPR005645">
    <property type="entry name" value="FSH-like_dom"/>
</dbReference>